<dbReference type="Proteomes" id="UP001152797">
    <property type="component" value="Unassembled WGS sequence"/>
</dbReference>
<feature type="non-terminal residue" evidence="2">
    <location>
        <position position="1"/>
    </location>
</feature>
<evidence type="ECO:0000256" key="1">
    <source>
        <dbReference type="SAM" id="MobiDB-lite"/>
    </source>
</evidence>
<organism evidence="2">
    <name type="scientific">Cladocopium goreaui</name>
    <dbReference type="NCBI Taxonomy" id="2562237"/>
    <lineage>
        <taxon>Eukaryota</taxon>
        <taxon>Sar</taxon>
        <taxon>Alveolata</taxon>
        <taxon>Dinophyceae</taxon>
        <taxon>Suessiales</taxon>
        <taxon>Symbiodiniaceae</taxon>
        <taxon>Cladocopium</taxon>
    </lineage>
</organism>
<evidence type="ECO:0000313" key="3">
    <source>
        <dbReference type="EMBL" id="CAL4764232.1"/>
    </source>
</evidence>
<proteinExistence type="predicted"/>
<evidence type="ECO:0000313" key="4">
    <source>
        <dbReference type="Proteomes" id="UP001152797"/>
    </source>
</evidence>
<feature type="compositionally biased region" description="Basic residues" evidence="1">
    <location>
        <begin position="56"/>
        <end position="66"/>
    </location>
</feature>
<sequence>AKGFTPKVADETPKKPAVAPLGQVKLKKGKKRLRPGQSKREGGAAKPAPKEEEASKKKRVRLRNRSVKTEDKASEPQPPKCKKGHSMGHRSDNPSTYKNQACCDACGKENLPKLCSKG</sequence>
<reference evidence="3 4" key="2">
    <citation type="submission" date="2024-05" db="EMBL/GenBank/DDBJ databases">
        <authorList>
            <person name="Chen Y."/>
            <person name="Shah S."/>
            <person name="Dougan E. K."/>
            <person name="Thang M."/>
            <person name="Chan C."/>
        </authorList>
    </citation>
    <scope>NUCLEOTIDE SEQUENCE [LARGE SCALE GENOMIC DNA]</scope>
</reference>
<dbReference type="EMBL" id="CAMXCT030000306">
    <property type="protein sequence ID" value="CAL4764232.1"/>
    <property type="molecule type" value="Genomic_DNA"/>
</dbReference>
<comment type="caution">
    <text evidence="2">The sequence shown here is derived from an EMBL/GenBank/DDBJ whole genome shotgun (WGS) entry which is preliminary data.</text>
</comment>
<feature type="region of interest" description="Disordered" evidence="1">
    <location>
        <begin position="1"/>
        <end position="99"/>
    </location>
</feature>
<dbReference type="EMBL" id="CAMXCT010000306">
    <property type="protein sequence ID" value="CAI3976920.1"/>
    <property type="molecule type" value="Genomic_DNA"/>
</dbReference>
<evidence type="ECO:0000313" key="2">
    <source>
        <dbReference type="EMBL" id="CAI3976920.1"/>
    </source>
</evidence>
<reference evidence="2" key="1">
    <citation type="submission" date="2022-10" db="EMBL/GenBank/DDBJ databases">
        <authorList>
            <person name="Chen Y."/>
            <person name="Dougan E. K."/>
            <person name="Chan C."/>
            <person name="Rhodes N."/>
            <person name="Thang M."/>
        </authorList>
    </citation>
    <scope>NUCLEOTIDE SEQUENCE</scope>
</reference>
<keyword evidence="4" id="KW-1185">Reference proteome</keyword>
<dbReference type="AlphaFoldDB" id="A0A9P1BPS8"/>
<dbReference type="EMBL" id="CAMXCT020000306">
    <property type="protein sequence ID" value="CAL1130295.1"/>
    <property type="molecule type" value="Genomic_DNA"/>
</dbReference>
<name>A0A9P1BPS8_9DINO</name>
<feature type="compositionally biased region" description="Basic and acidic residues" evidence="1">
    <location>
        <begin position="38"/>
        <end position="55"/>
    </location>
</feature>
<protein>
    <submittedName>
        <fullName evidence="3">B box-type domain-containing protein</fullName>
    </submittedName>
</protein>
<accession>A0A9P1BPS8</accession>
<feature type="compositionally biased region" description="Basic residues" evidence="1">
    <location>
        <begin position="25"/>
        <end position="34"/>
    </location>
</feature>
<feature type="non-terminal residue" evidence="2">
    <location>
        <position position="118"/>
    </location>
</feature>
<dbReference type="OrthoDB" id="10582230at2759"/>
<gene>
    <name evidence="2" type="ORF">C1SCF055_LOCUS5103</name>
</gene>